<gene>
    <name evidence="1" type="ORF">UFOPK2761_03274</name>
</gene>
<name>A0A6J6VDW3_9ZZZZ</name>
<proteinExistence type="predicted"/>
<organism evidence="1">
    <name type="scientific">freshwater metagenome</name>
    <dbReference type="NCBI Taxonomy" id="449393"/>
    <lineage>
        <taxon>unclassified sequences</taxon>
        <taxon>metagenomes</taxon>
        <taxon>ecological metagenomes</taxon>
    </lineage>
</organism>
<evidence type="ECO:0000313" key="1">
    <source>
        <dbReference type="EMBL" id="CAB4768975.1"/>
    </source>
</evidence>
<reference evidence="1" key="1">
    <citation type="submission" date="2020-05" db="EMBL/GenBank/DDBJ databases">
        <authorList>
            <person name="Chiriac C."/>
            <person name="Salcher M."/>
            <person name="Ghai R."/>
            <person name="Kavagutti S V."/>
        </authorList>
    </citation>
    <scope>NUCLEOTIDE SEQUENCE</scope>
</reference>
<protein>
    <submittedName>
        <fullName evidence="1">Unannotated protein</fullName>
    </submittedName>
</protein>
<accession>A0A6J6VDW3</accession>
<sequence>MRTRRTTRMTMAMATAVATALPLVAFHAAPAEAAGTQKYQHRAKVGAQILRVLVLDQTPGIEGGKVVDLRVGRASSMLNTRKPTPSISTSKSLGGRGLADNDLSGLLTALVAKAGPSKGTDKIPSQTLVPVPAEPLLSLGASSGEAMARWAGKRSCVPGGQDATSSMSSTTDATVLPGAIPGTGSLLALDGTASAIQSTQYLPRGDRAGLKGVATTGLADLELFGGAVGVEVSSDPKMVARATGRPGGAKIEYTPAVLEITGPDGQPVPIPTDGAPAEISFPENPLLGLTLQFPGVIKEKVTENGRMAKAKSVTLRAVLSLGGQVIADIAVAPLQTKVKVPKNGIAC</sequence>
<dbReference type="EMBL" id="CAEZYQ010000042">
    <property type="protein sequence ID" value="CAB4768975.1"/>
    <property type="molecule type" value="Genomic_DNA"/>
</dbReference>
<dbReference type="AlphaFoldDB" id="A0A6J6VDW3"/>